<proteinExistence type="predicted"/>
<protein>
    <submittedName>
        <fullName evidence="1">Uncharacterized protein</fullName>
    </submittedName>
</protein>
<keyword evidence="2" id="KW-1185">Reference proteome</keyword>
<evidence type="ECO:0000313" key="2">
    <source>
        <dbReference type="Proteomes" id="UP000799118"/>
    </source>
</evidence>
<accession>A0A6A4HPZ1</accession>
<name>A0A6A4HPZ1_9AGAR</name>
<sequence>KAFNHVLKITSSPPFYNAYVHLPEDEVPAIIPNNPHFHAFCDAHAAGDGSLEDAFVQEEDMGRYQSRKG</sequence>
<reference evidence="1" key="1">
    <citation type="journal article" date="2019" name="Environ. Microbiol.">
        <title>Fungal ecological strategies reflected in gene transcription - a case study of two litter decomposers.</title>
        <authorList>
            <person name="Barbi F."/>
            <person name="Kohler A."/>
            <person name="Barry K."/>
            <person name="Baskaran P."/>
            <person name="Daum C."/>
            <person name="Fauchery L."/>
            <person name="Ihrmark K."/>
            <person name="Kuo A."/>
            <person name="LaButti K."/>
            <person name="Lipzen A."/>
            <person name="Morin E."/>
            <person name="Grigoriev I.V."/>
            <person name="Henrissat B."/>
            <person name="Lindahl B."/>
            <person name="Martin F."/>
        </authorList>
    </citation>
    <scope>NUCLEOTIDE SEQUENCE</scope>
    <source>
        <strain evidence="1">JB14</strain>
    </source>
</reference>
<dbReference type="Proteomes" id="UP000799118">
    <property type="component" value="Unassembled WGS sequence"/>
</dbReference>
<dbReference type="EMBL" id="ML769465">
    <property type="protein sequence ID" value="KAE9399751.1"/>
    <property type="molecule type" value="Genomic_DNA"/>
</dbReference>
<feature type="non-terminal residue" evidence="1">
    <location>
        <position position="1"/>
    </location>
</feature>
<organism evidence="1 2">
    <name type="scientific">Gymnopus androsaceus JB14</name>
    <dbReference type="NCBI Taxonomy" id="1447944"/>
    <lineage>
        <taxon>Eukaryota</taxon>
        <taxon>Fungi</taxon>
        <taxon>Dikarya</taxon>
        <taxon>Basidiomycota</taxon>
        <taxon>Agaricomycotina</taxon>
        <taxon>Agaricomycetes</taxon>
        <taxon>Agaricomycetidae</taxon>
        <taxon>Agaricales</taxon>
        <taxon>Marasmiineae</taxon>
        <taxon>Omphalotaceae</taxon>
        <taxon>Gymnopus</taxon>
    </lineage>
</organism>
<evidence type="ECO:0000313" key="1">
    <source>
        <dbReference type="EMBL" id="KAE9399751.1"/>
    </source>
</evidence>
<dbReference type="AlphaFoldDB" id="A0A6A4HPZ1"/>
<dbReference type="OrthoDB" id="1681765at2759"/>
<gene>
    <name evidence="1" type="ORF">BT96DRAFT_820186</name>
</gene>